<evidence type="ECO:0000313" key="1">
    <source>
        <dbReference type="EMBL" id="OIR09063.1"/>
    </source>
</evidence>
<sequence length="109" mass="12435">MRWTVETLDHRVDAELDALPADMRSRFVHISALLEHFGPQAVREPYVKPLGNKLWEMRMKGRDGISRAVYVATVGQRLVVLHVFIKKTAKTPRAALETAMRRGKEANLL</sequence>
<gene>
    <name evidence="1" type="ORF">GALL_86690</name>
</gene>
<dbReference type="EMBL" id="MLJW01000028">
    <property type="protein sequence ID" value="OIR09063.1"/>
    <property type="molecule type" value="Genomic_DNA"/>
</dbReference>
<evidence type="ECO:0008006" key="2">
    <source>
        <dbReference type="Google" id="ProtNLM"/>
    </source>
</evidence>
<accession>A0A1J5SKU5</accession>
<name>A0A1J5SKU5_9ZZZZ</name>
<dbReference type="Pfam" id="PF05973">
    <property type="entry name" value="Gp49"/>
    <property type="match status" value="1"/>
</dbReference>
<proteinExistence type="predicted"/>
<protein>
    <recommendedName>
        <fullName evidence="2">Protein containing DUF891</fullName>
    </recommendedName>
</protein>
<reference evidence="1" key="1">
    <citation type="submission" date="2016-10" db="EMBL/GenBank/DDBJ databases">
        <title>Sequence of Gallionella enrichment culture.</title>
        <authorList>
            <person name="Poehlein A."/>
            <person name="Muehling M."/>
            <person name="Daniel R."/>
        </authorList>
    </citation>
    <scope>NUCLEOTIDE SEQUENCE</scope>
</reference>
<dbReference type="AlphaFoldDB" id="A0A1J5SKU5"/>
<comment type="caution">
    <text evidence="1">The sequence shown here is derived from an EMBL/GenBank/DDBJ whole genome shotgun (WGS) entry which is preliminary data.</text>
</comment>
<organism evidence="1">
    <name type="scientific">mine drainage metagenome</name>
    <dbReference type="NCBI Taxonomy" id="410659"/>
    <lineage>
        <taxon>unclassified sequences</taxon>
        <taxon>metagenomes</taxon>
        <taxon>ecological metagenomes</taxon>
    </lineage>
</organism>
<dbReference type="InterPro" id="IPR009241">
    <property type="entry name" value="HigB-like"/>
</dbReference>